<feature type="transmembrane region" description="Helical" evidence="7">
    <location>
        <begin position="136"/>
        <end position="153"/>
    </location>
</feature>
<dbReference type="GO" id="GO:0048039">
    <property type="term" value="F:ubiquinone binding"/>
    <property type="evidence" value="ECO:0007669"/>
    <property type="project" value="TreeGrafter"/>
</dbReference>
<feature type="transmembrane region" description="Helical" evidence="7">
    <location>
        <begin position="273"/>
        <end position="298"/>
    </location>
</feature>
<feature type="transmembrane region" description="Helical" evidence="7">
    <location>
        <begin position="112"/>
        <end position="130"/>
    </location>
</feature>
<feature type="transmembrane region" description="Helical" evidence="7">
    <location>
        <begin position="375"/>
        <end position="403"/>
    </location>
</feature>
<feature type="domain" description="NADH:quinone oxidoreductase/Mrp antiporter transmembrane" evidence="8">
    <location>
        <begin position="129"/>
        <end position="418"/>
    </location>
</feature>
<dbReference type="Pfam" id="PF00361">
    <property type="entry name" value="Proton_antipo_M"/>
    <property type="match status" value="1"/>
</dbReference>
<feature type="transmembrane region" description="Helical" evidence="7">
    <location>
        <begin position="72"/>
        <end position="100"/>
    </location>
</feature>
<dbReference type="GO" id="GO:0008137">
    <property type="term" value="F:NADH dehydrogenase (ubiquinone) activity"/>
    <property type="evidence" value="ECO:0007669"/>
    <property type="project" value="InterPro"/>
</dbReference>
<evidence type="ECO:0000256" key="4">
    <source>
        <dbReference type="ARBA" id="ARBA00022989"/>
    </source>
</evidence>
<dbReference type="PRINTS" id="PR01437">
    <property type="entry name" value="NUOXDRDTASE4"/>
</dbReference>
<dbReference type="InterPro" id="IPR001750">
    <property type="entry name" value="ND/Mrp_TM"/>
</dbReference>
<feature type="transmembrane region" description="Helical" evidence="7">
    <location>
        <begin position="333"/>
        <end position="354"/>
    </location>
</feature>
<feature type="transmembrane region" description="Helical" evidence="7">
    <location>
        <begin position="409"/>
        <end position="429"/>
    </location>
</feature>
<comment type="subcellular location">
    <subcellularLocation>
        <location evidence="1">Endomembrane system</location>
        <topology evidence="1">Multi-pass membrane protein</topology>
    </subcellularLocation>
    <subcellularLocation>
        <location evidence="6">Membrane</location>
        <topology evidence="6">Multi-pass membrane protein</topology>
    </subcellularLocation>
</comment>
<name>A0A520X834_9DELT</name>
<dbReference type="NCBIfam" id="TIGR01972">
    <property type="entry name" value="NDH_I_M"/>
    <property type="match status" value="1"/>
</dbReference>
<feature type="transmembrane region" description="Helical" evidence="7">
    <location>
        <begin position="208"/>
        <end position="228"/>
    </location>
</feature>
<feature type="transmembrane region" description="Helical" evidence="7">
    <location>
        <begin position="305"/>
        <end position="327"/>
    </location>
</feature>
<dbReference type="Proteomes" id="UP000322454">
    <property type="component" value="Unassembled WGS sequence"/>
</dbReference>
<dbReference type="GO" id="GO:0015990">
    <property type="term" value="P:electron transport coupled proton transport"/>
    <property type="evidence" value="ECO:0007669"/>
    <property type="project" value="TreeGrafter"/>
</dbReference>
<evidence type="ECO:0000256" key="6">
    <source>
        <dbReference type="RuleBase" id="RU000320"/>
    </source>
</evidence>
<comment type="similarity">
    <text evidence="2">Belongs to the complex I subunit 4 family.</text>
</comment>
<keyword evidence="5 7" id="KW-0472">Membrane</keyword>
<organism evidence="9 10">
    <name type="scientific">Candidatus Acidulodesulfobacterium acidiphilum</name>
    <dbReference type="NCBI Taxonomy" id="2597224"/>
    <lineage>
        <taxon>Bacteria</taxon>
        <taxon>Deltaproteobacteria</taxon>
        <taxon>Candidatus Acidulodesulfobacterales</taxon>
        <taxon>Candidatus Acidulodesulfobacterium</taxon>
    </lineage>
</organism>
<evidence type="ECO:0000256" key="1">
    <source>
        <dbReference type="ARBA" id="ARBA00004127"/>
    </source>
</evidence>
<dbReference type="GO" id="GO:0016020">
    <property type="term" value="C:membrane"/>
    <property type="evidence" value="ECO:0007669"/>
    <property type="project" value="UniProtKB-SubCell"/>
</dbReference>
<accession>A0A520X834</accession>
<dbReference type="PANTHER" id="PTHR43507">
    <property type="entry name" value="NADH-UBIQUINONE OXIDOREDUCTASE CHAIN 4"/>
    <property type="match status" value="1"/>
</dbReference>
<feature type="transmembrane region" description="Helical" evidence="7">
    <location>
        <begin position="248"/>
        <end position="267"/>
    </location>
</feature>
<reference evidence="9 10" key="1">
    <citation type="submission" date="2019-01" db="EMBL/GenBank/DDBJ databases">
        <title>Insights into ecological role of a new deltaproteobacterial order Candidatus Sinidesulfobacterales (Sva0485) by metagenomics and metatranscriptomics.</title>
        <authorList>
            <person name="Tan S."/>
            <person name="Liu J."/>
            <person name="Fang Y."/>
            <person name="Hedlund B."/>
            <person name="Lian Z.-H."/>
            <person name="Huang L.-Y."/>
            <person name="Li J.-T."/>
            <person name="Huang L.-N."/>
            <person name="Li W.-J."/>
            <person name="Jiang H.-C."/>
            <person name="Dong H.-L."/>
            <person name="Shu W.-S."/>
        </authorList>
    </citation>
    <scope>NUCLEOTIDE SEQUENCE [LARGE SCALE GENOMIC DNA]</scope>
    <source>
        <strain evidence="9">AP4</strain>
    </source>
</reference>
<dbReference type="GO" id="GO:0003954">
    <property type="term" value="F:NADH dehydrogenase activity"/>
    <property type="evidence" value="ECO:0007669"/>
    <property type="project" value="TreeGrafter"/>
</dbReference>
<evidence type="ECO:0000256" key="5">
    <source>
        <dbReference type="ARBA" id="ARBA00023136"/>
    </source>
</evidence>
<protein>
    <submittedName>
        <fullName evidence="9">NADH-quinone oxidoreductase subunit M</fullName>
    </submittedName>
</protein>
<dbReference type="PANTHER" id="PTHR43507:SF1">
    <property type="entry name" value="NADH-UBIQUINONE OXIDOREDUCTASE CHAIN 4"/>
    <property type="match status" value="1"/>
</dbReference>
<evidence type="ECO:0000259" key="8">
    <source>
        <dbReference type="Pfam" id="PF00361"/>
    </source>
</evidence>
<evidence type="ECO:0000256" key="3">
    <source>
        <dbReference type="ARBA" id="ARBA00022692"/>
    </source>
</evidence>
<dbReference type="AlphaFoldDB" id="A0A520X834"/>
<keyword evidence="3 6" id="KW-0812">Transmembrane</keyword>
<evidence type="ECO:0000313" key="10">
    <source>
        <dbReference type="Proteomes" id="UP000322454"/>
    </source>
</evidence>
<evidence type="ECO:0000256" key="2">
    <source>
        <dbReference type="ARBA" id="ARBA00009025"/>
    </source>
</evidence>
<feature type="transmembrane region" description="Helical" evidence="7">
    <location>
        <begin position="6"/>
        <end position="22"/>
    </location>
</feature>
<feature type="transmembrane region" description="Helical" evidence="7">
    <location>
        <begin position="34"/>
        <end position="52"/>
    </location>
</feature>
<gene>
    <name evidence="9" type="ORF">EVJ48_09230</name>
</gene>
<dbReference type="InterPro" id="IPR010227">
    <property type="entry name" value="NADH_Q_OxRdtase_chainM/4"/>
</dbReference>
<dbReference type="InterPro" id="IPR003918">
    <property type="entry name" value="NADH_UbQ_OxRdtase"/>
</dbReference>
<keyword evidence="4 7" id="KW-1133">Transmembrane helix</keyword>
<dbReference type="GO" id="GO:0042773">
    <property type="term" value="P:ATP synthesis coupled electron transport"/>
    <property type="evidence" value="ECO:0007669"/>
    <property type="project" value="InterPro"/>
</dbReference>
<feature type="transmembrane region" description="Helical" evidence="7">
    <location>
        <begin position="461"/>
        <end position="479"/>
    </location>
</feature>
<dbReference type="EMBL" id="SHMQ01000040">
    <property type="protein sequence ID" value="RZV37275.1"/>
    <property type="molecule type" value="Genomic_DNA"/>
</dbReference>
<sequence>MKYILTILIFFPTVAVLILLPINKKNEGLLRNLATFLSLAEFIASYYLFIYFKPDTYKFQFIEKFNWIPSFGASYFLGIDGVSLFLILLTTLLTFVSLLSSYRYIKDHVKEFVILMLLLETFMLGTFAALDVLLFYVFWEFMLIPMYFIIGMWGTGKRIYSAVKFFLYTLAGSLVMLFGIIYIFIIHYQQTGNFTFNLIKLYNTNIPVGLQILLFIALFLGFAIKVPIFPFHTWLPDAHTEAPTAGSVILAGVLLKFGIYGFFRFAIPLLPNAALILAPYLVIIGVIGILYGAFVSIVQKDLKRLVAFSSVSHMGFIMVGLFALTAVSINGAVYQLLNHGVDTGALFLFVGMIYERMHTRQIKDLGGIAKKAPILTVLFLTSVLASVGLPGLNGFIGEFLILIGSFRSYPALTIIATSGIIFAAVYLLWMFQRVMFQAPHEQTEPYNHHLESFDDMNLREIITVLPLIILMVLMGFYPAPFLDRIGPSVLHFLTMLNHHKILYNAIKIKTGLSNA</sequence>
<feature type="transmembrane region" description="Helical" evidence="7">
    <location>
        <begin position="165"/>
        <end position="188"/>
    </location>
</feature>
<comment type="caution">
    <text evidence="9">The sequence shown here is derived from an EMBL/GenBank/DDBJ whole genome shotgun (WGS) entry which is preliminary data.</text>
</comment>
<dbReference type="GO" id="GO:0012505">
    <property type="term" value="C:endomembrane system"/>
    <property type="evidence" value="ECO:0007669"/>
    <property type="project" value="UniProtKB-SubCell"/>
</dbReference>
<evidence type="ECO:0000313" key="9">
    <source>
        <dbReference type="EMBL" id="RZV37275.1"/>
    </source>
</evidence>
<proteinExistence type="inferred from homology"/>
<evidence type="ECO:0000256" key="7">
    <source>
        <dbReference type="SAM" id="Phobius"/>
    </source>
</evidence>